<keyword evidence="4" id="KW-1185">Reference proteome</keyword>
<organism evidence="3 4">
    <name type="scientific">Plantibacter flavus</name>
    <dbReference type="NCBI Taxonomy" id="150123"/>
    <lineage>
        <taxon>Bacteria</taxon>
        <taxon>Bacillati</taxon>
        <taxon>Actinomycetota</taxon>
        <taxon>Actinomycetes</taxon>
        <taxon>Micrococcales</taxon>
        <taxon>Microbacteriaceae</taxon>
        <taxon>Plantibacter</taxon>
    </lineage>
</organism>
<comment type="caution">
    <text evidence="3">The sequence shown here is derived from an EMBL/GenBank/DDBJ whole genome shotgun (WGS) entry which is preliminary data.</text>
</comment>
<evidence type="ECO:0000313" key="4">
    <source>
        <dbReference type="Proteomes" id="UP000266915"/>
    </source>
</evidence>
<keyword evidence="2" id="KW-1133">Transmembrane helix</keyword>
<gene>
    <name evidence="3" type="ORF">EDD42_1042</name>
</gene>
<keyword evidence="2" id="KW-0812">Transmembrane</keyword>
<sequence length="524" mass="53789">MTTHHLPQTGRLHGGRPRILRLLAAVPILLTLALGIVLGDATASSALTATGAAYGHRDASNGRWLGSWAFDDGTVGFCINLDLPIPPGHAYEHVDGSSLGWFTPEDAARLAYLSRHWGASQDADEAAAGQLATWIITGLNGWTPAQIAARAGASADRVLSLAHQMLAEADGPGGASRGASATMTIERGEDGFDLVRTELAVDFISSGVTTLPPGTHTGMVTLDGATFEDGRSERAVGNGESLRILPSTDAAVVAFSANATFGELPYGAGLTIARSAANVQSVLIARPITVAAGASADRERPTPLPFQPVVVTTTSHATATPGTEISDRLSVGIATGTGLAAEWGLIGPEGGPYTPIPVTVRSQLLGPFAERPVEAPEVPLGAPVVCEVETLVDAGPGEYTTPSCVLPEDGYFVWVERIEPSDTLPENGGTMIRPWRSAFGVASEITLASTPTVPEARLAETGADDRSLLLAGSAAIGALTLGGILLALRGRITPSGAGAALSARRGGVRAGRGRRPATAPQGSR</sequence>
<dbReference type="Proteomes" id="UP000266915">
    <property type="component" value="Unassembled WGS sequence"/>
</dbReference>
<reference evidence="3 4" key="1">
    <citation type="submission" date="2018-11" db="EMBL/GenBank/DDBJ databases">
        <title>Sequencing the genomes of 1000 actinobacteria strains.</title>
        <authorList>
            <person name="Klenk H.-P."/>
        </authorList>
    </citation>
    <scope>NUCLEOTIDE SEQUENCE [LARGE SCALE GENOMIC DNA]</scope>
    <source>
        <strain evidence="3 4">DSM 14012</strain>
    </source>
</reference>
<keyword evidence="2" id="KW-0472">Membrane</keyword>
<protein>
    <recommendedName>
        <fullName evidence="5">TQXA domain-containing protein</fullName>
    </recommendedName>
</protein>
<evidence type="ECO:0008006" key="5">
    <source>
        <dbReference type="Google" id="ProtNLM"/>
    </source>
</evidence>
<dbReference type="EMBL" id="RKHL01000001">
    <property type="protein sequence ID" value="ROR80995.1"/>
    <property type="molecule type" value="Genomic_DNA"/>
</dbReference>
<dbReference type="RefSeq" id="WP_085510272.1">
    <property type="nucleotide sequence ID" value="NZ_FXAP01000001.1"/>
</dbReference>
<name>A0A3N2C0F3_9MICO</name>
<accession>A0A3N2C0F3</accession>
<evidence type="ECO:0000256" key="2">
    <source>
        <dbReference type="SAM" id="Phobius"/>
    </source>
</evidence>
<feature type="region of interest" description="Disordered" evidence="1">
    <location>
        <begin position="497"/>
        <end position="524"/>
    </location>
</feature>
<evidence type="ECO:0000256" key="1">
    <source>
        <dbReference type="SAM" id="MobiDB-lite"/>
    </source>
</evidence>
<feature type="transmembrane region" description="Helical" evidence="2">
    <location>
        <begin position="20"/>
        <end position="39"/>
    </location>
</feature>
<dbReference type="AlphaFoldDB" id="A0A3N2C0F3"/>
<proteinExistence type="predicted"/>
<evidence type="ECO:0000313" key="3">
    <source>
        <dbReference type="EMBL" id="ROR80995.1"/>
    </source>
</evidence>